<accession>A0ABR2SXG2</accession>
<dbReference type="Proteomes" id="UP001396334">
    <property type="component" value="Unassembled WGS sequence"/>
</dbReference>
<evidence type="ECO:0000256" key="1">
    <source>
        <dbReference type="SAM" id="MobiDB-lite"/>
    </source>
</evidence>
<keyword evidence="3" id="KW-1185">Reference proteome</keyword>
<evidence type="ECO:0000313" key="2">
    <source>
        <dbReference type="EMBL" id="KAK9029864.1"/>
    </source>
</evidence>
<name>A0ABR2SXG2_9ROSI</name>
<sequence length="110" mass="12223">MCNPENDVGEDIYKGNLQHFIHKDRTVGGNHLRDCEGRPIKGDINEIIKGSQPGMTTTNGKSSIFSSGCHEEALTVLPSFPRLRAKEPSLEKGSSMNKFLRKNGKMEHRA</sequence>
<gene>
    <name evidence="2" type="ORF">V6N11_031308</name>
</gene>
<reference evidence="2 3" key="1">
    <citation type="journal article" date="2024" name="G3 (Bethesda)">
        <title>Genome assembly of Hibiscus sabdariffa L. provides insights into metabolisms of medicinal natural products.</title>
        <authorList>
            <person name="Kim T."/>
        </authorList>
    </citation>
    <scope>NUCLEOTIDE SEQUENCE [LARGE SCALE GENOMIC DNA]</scope>
    <source>
        <strain evidence="2">TK-2024</strain>
        <tissue evidence="2">Old leaves</tissue>
    </source>
</reference>
<protein>
    <submittedName>
        <fullName evidence="2">Uncharacterized protein</fullName>
    </submittedName>
</protein>
<evidence type="ECO:0000313" key="3">
    <source>
        <dbReference type="Proteomes" id="UP001396334"/>
    </source>
</evidence>
<organism evidence="2 3">
    <name type="scientific">Hibiscus sabdariffa</name>
    <name type="common">roselle</name>
    <dbReference type="NCBI Taxonomy" id="183260"/>
    <lineage>
        <taxon>Eukaryota</taxon>
        <taxon>Viridiplantae</taxon>
        <taxon>Streptophyta</taxon>
        <taxon>Embryophyta</taxon>
        <taxon>Tracheophyta</taxon>
        <taxon>Spermatophyta</taxon>
        <taxon>Magnoliopsida</taxon>
        <taxon>eudicotyledons</taxon>
        <taxon>Gunneridae</taxon>
        <taxon>Pentapetalae</taxon>
        <taxon>rosids</taxon>
        <taxon>malvids</taxon>
        <taxon>Malvales</taxon>
        <taxon>Malvaceae</taxon>
        <taxon>Malvoideae</taxon>
        <taxon>Hibiscus</taxon>
    </lineage>
</organism>
<feature type="region of interest" description="Disordered" evidence="1">
    <location>
        <begin position="86"/>
        <end position="110"/>
    </location>
</feature>
<dbReference type="EMBL" id="JBBPBN010000010">
    <property type="protein sequence ID" value="KAK9029864.1"/>
    <property type="molecule type" value="Genomic_DNA"/>
</dbReference>
<proteinExistence type="predicted"/>
<comment type="caution">
    <text evidence="2">The sequence shown here is derived from an EMBL/GenBank/DDBJ whole genome shotgun (WGS) entry which is preliminary data.</text>
</comment>